<dbReference type="InterPro" id="IPR018774">
    <property type="entry name" value="Phage_Mu_GpT"/>
</dbReference>
<evidence type="ECO:0000313" key="5">
    <source>
        <dbReference type="Proteomes" id="UP001306950"/>
    </source>
</evidence>
<proteinExistence type="predicted"/>
<dbReference type="RefSeq" id="WP_331848535.1">
    <property type="nucleotide sequence ID" value="NZ_JAZHPZ010000014.1"/>
</dbReference>
<feature type="compositionally biased region" description="Acidic residues" evidence="1">
    <location>
        <begin position="302"/>
        <end position="311"/>
    </location>
</feature>
<evidence type="ECO:0000313" key="3">
    <source>
        <dbReference type="EMBL" id="MEF2968352.1"/>
    </source>
</evidence>
<evidence type="ECO:0000259" key="2">
    <source>
        <dbReference type="Pfam" id="PF10124"/>
    </source>
</evidence>
<accession>A0ABU7VYF8</accession>
<dbReference type="EMBL" id="JAZHPZ010000014">
    <property type="protein sequence ID" value="MEF2968352.1"/>
    <property type="molecule type" value="Genomic_DNA"/>
</dbReference>
<feature type="domain" description="Bacteriophage Mu GpT" evidence="2">
    <location>
        <begin position="151"/>
        <end position="222"/>
    </location>
</feature>
<keyword evidence="5" id="KW-1185">Reference proteome</keyword>
<dbReference type="Proteomes" id="UP001306950">
    <property type="component" value="Unassembled WGS sequence"/>
</dbReference>
<feature type="domain" description="Bacteriophage Mu GpT" evidence="2">
    <location>
        <begin position="9"/>
        <end position="150"/>
    </location>
</feature>
<evidence type="ECO:0000256" key="1">
    <source>
        <dbReference type="SAM" id="MobiDB-lite"/>
    </source>
</evidence>
<protein>
    <submittedName>
        <fullName evidence="4">Mu-like prophage major head subunit gpT family protein</fullName>
    </submittedName>
</protein>
<evidence type="ECO:0000313" key="4">
    <source>
        <dbReference type="EMBL" id="MEF2968813.1"/>
    </source>
</evidence>
<feature type="domain" description="Bacteriophage Mu GpT" evidence="2">
    <location>
        <begin position="225"/>
        <end position="292"/>
    </location>
</feature>
<comment type="caution">
    <text evidence="4">The sequence shown here is derived from an EMBL/GenBank/DDBJ whole genome shotgun (WGS) entry which is preliminary data.</text>
</comment>
<feature type="region of interest" description="Disordered" evidence="1">
    <location>
        <begin position="291"/>
        <end position="311"/>
    </location>
</feature>
<reference evidence="4 5" key="1">
    <citation type="submission" date="2024-02" db="EMBL/GenBank/DDBJ databases">
        <title>A nitrogen-fixing paenibacillus bacterium.</title>
        <authorList>
            <person name="Zhang W.L."/>
            <person name="Chen S.F."/>
        </authorList>
    </citation>
    <scope>NUCLEOTIDE SEQUENCE [LARGE SCALE GENOMIC DNA]</scope>
    <source>
        <strain evidence="4 5">M1</strain>
    </source>
</reference>
<name>A0ABU7VYF8_9BACL</name>
<organism evidence="4 5">
    <name type="scientific">Paenibacillus haidiansis</name>
    <dbReference type="NCBI Taxonomy" id="1574488"/>
    <lineage>
        <taxon>Bacteria</taxon>
        <taxon>Bacillati</taxon>
        <taxon>Bacillota</taxon>
        <taxon>Bacilli</taxon>
        <taxon>Bacillales</taxon>
        <taxon>Paenibacillaceae</taxon>
        <taxon>Paenibacillus</taxon>
    </lineage>
</organism>
<dbReference type="Pfam" id="PF10124">
    <property type="entry name" value="Mu-like_gpT"/>
    <property type="match status" value="3"/>
</dbReference>
<gene>
    <name evidence="3" type="ORF">V3851_21185</name>
    <name evidence="4" type="ORF">V3851_23745</name>
</gene>
<dbReference type="EMBL" id="JAZHPZ010000019">
    <property type="protein sequence ID" value="MEF2968813.1"/>
    <property type="molecule type" value="Genomic_DNA"/>
</dbReference>
<sequence>MIVNQQALRGIYTGFKTLFNKAFDETKTQWEKVATKVPSTTGEENYKWLGRIPRMREWIGDRQIQNLEASDYTVKNKDFELTVGVDRNDIEDDTIGLYNPVIQDIGQSSATFPDELVFDLLKNGFKNKCYDGQPFFSDSHKVGKKFVSNKGKKKLTPESYAAARTAMMSLTDEKEKSLKIIPDILAVAPANENMGKMILEADQINGTTNTYKGTATLLVVPELAGADDAWYLLCTSKSLKPLIYQERKPPKFVSMTEETDQNVFMKKQYLYGVDGRSNAGYGFWQMAYGSTGEEAAPPTDDPTTEDPAAEE</sequence>